<evidence type="ECO:0000313" key="2">
    <source>
        <dbReference type="EMBL" id="CAF4268427.1"/>
    </source>
</evidence>
<sequence length="379" mass="44128">MSGDAKPLNFLFTTIITKIEDLSVDEDNEEGGGKREKTIDEQIEYDSNFFKSIFLKSPGKPVTSIGDDTDDNDDFYKITSSSLPSVHLTQLLPITLLNSSSFVLPFVNQLSTSSSTFIWFQLFLSVIYHMAQKNSQKHILKQDFEMKYIDFTYFDYVSMFYDHTTQQTENQEYIQLLDQKHIQTFIKNYFADKSSWWYLCRQSFIYDILYKAFETYDIRTIYKFRTFITDLHKALKKLYKPCTLTVYRAQYMTLSDIKVMKANVGGLLSINTFLLATINKARSLNILHKTQQPKQQQRPVLFQIDVTATTKDTWKPFANITDYSCTAGDEILFTLGTAFYIDSVYEVNNILTIELLWNETVHEQLNTALEHYKNIVGNT</sequence>
<dbReference type="EMBL" id="CAJOBA010053791">
    <property type="protein sequence ID" value="CAF4268427.1"/>
    <property type="molecule type" value="Genomic_DNA"/>
</dbReference>
<comment type="caution">
    <text evidence="2">The sequence shown here is derived from an EMBL/GenBank/DDBJ whole genome shotgun (WGS) entry which is preliminary data.</text>
</comment>
<dbReference type="Proteomes" id="UP000677228">
    <property type="component" value="Unassembled WGS sequence"/>
</dbReference>
<proteinExistence type="predicted"/>
<dbReference type="EMBL" id="CAJNOK010031877">
    <property type="protein sequence ID" value="CAF1477447.1"/>
    <property type="molecule type" value="Genomic_DNA"/>
</dbReference>
<dbReference type="AlphaFoldDB" id="A0A8S2T443"/>
<gene>
    <name evidence="1" type="ORF">OVA965_LOCUS35918</name>
    <name evidence="2" type="ORF">TMI583_LOCUS36903</name>
</gene>
<reference evidence="2" key="1">
    <citation type="submission" date="2021-02" db="EMBL/GenBank/DDBJ databases">
        <authorList>
            <person name="Nowell W R."/>
        </authorList>
    </citation>
    <scope>NUCLEOTIDE SEQUENCE</scope>
</reference>
<protein>
    <submittedName>
        <fullName evidence="2">Uncharacterized protein</fullName>
    </submittedName>
</protein>
<dbReference type="SUPFAM" id="SSF56399">
    <property type="entry name" value="ADP-ribosylation"/>
    <property type="match status" value="1"/>
</dbReference>
<accession>A0A8S2T443</accession>
<evidence type="ECO:0000313" key="3">
    <source>
        <dbReference type="Proteomes" id="UP000682733"/>
    </source>
</evidence>
<dbReference type="Proteomes" id="UP000682733">
    <property type="component" value="Unassembled WGS sequence"/>
</dbReference>
<name>A0A8S2T443_9BILA</name>
<feature type="non-terminal residue" evidence="2">
    <location>
        <position position="1"/>
    </location>
</feature>
<dbReference type="Gene3D" id="3.90.176.10">
    <property type="entry name" value="Toxin ADP-ribosyltransferase, Chain A, domain 1"/>
    <property type="match status" value="1"/>
</dbReference>
<organism evidence="2 3">
    <name type="scientific">Didymodactylos carnosus</name>
    <dbReference type="NCBI Taxonomy" id="1234261"/>
    <lineage>
        <taxon>Eukaryota</taxon>
        <taxon>Metazoa</taxon>
        <taxon>Spiralia</taxon>
        <taxon>Gnathifera</taxon>
        <taxon>Rotifera</taxon>
        <taxon>Eurotatoria</taxon>
        <taxon>Bdelloidea</taxon>
        <taxon>Philodinida</taxon>
        <taxon>Philodinidae</taxon>
        <taxon>Didymodactylos</taxon>
    </lineage>
</organism>
<evidence type="ECO:0000313" key="1">
    <source>
        <dbReference type="EMBL" id="CAF1477447.1"/>
    </source>
</evidence>